<dbReference type="InterPro" id="IPR036736">
    <property type="entry name" value="ACP-like_sf"/>
</dbReference>
<protein>
    <recommendedName>
        <fullName evidence="2">Carrier domain-containing protein</fullName>
    </recommendedName>
</protein>
<evidence type="ECO:0000313" key="3">
    <source>
        <dbReference type="EMBL" id="KAB2381573.1"/>
    </source>
</evidence>
<dbReference type="OrthoDB" id="3395095at2"/>
<feature type="domain" description="Carrier" evidence="2">
    <location>
        <begin position="19"/>
        <end position="100"/>
    </location>
</feature>
<dbReference type="PROSITE" id="PS50075">
    <property type="entry name" value="CARRIER"/>
    <property type="match status" value="1"/>
</dbReference>
<organism evidence="3 4">
    <name type="scientific">Actinomadura montaniterrae</name>
    <dbReference type="NCBI Taxonomy" id="1803903"/>
    <lineage>
        <taxon>Bacteria</taxon>
        <taxon>Bacillati</taxon>
        <taxon>Actinomycetota</taxon>
        <taxon>Actinomycetes</taxon>
        <taxon>Streptosporangiales</taxon>
        <taxon>Thermomonosporaceae</taxon>
        <taxon>Actinomadura</taxon>
    </lineage>
</organism>
<name>A0A6L3VU10_9ACTN</name>
<accession>A0A6L3VU10</accession>
<dbReference type="AlphaFoldDB" id="A0A6L3VU10"/>
<dbReference type="Proteomes" id="UP000483004">
    <property type="component" value="Unassembled WGS sequence"/>
</dbReference>
<gene>
    <name evidence="3" type="ORF">F9B16_15770</name>
</gene>
<dbReference type="Pfam" id="PF00550">
    <property type="entry name" value="PP-binding"/>
    <property type="match status" value="1"/>
</dbReference>
<evidence type="ECO:0000313" key="4">
    <source>
        <dbReference type="Proteomes" id="UP000483004"/>
    </source>
</evidence>
<comment type="caution">
    <text evidence="3">The sequence shown here is derived from an EMBL/GenBank/DDBJ whole genome shotgun (WGS) entry which is preliminary data.</text>
</comment>
<dbReference type="InterPro" id="IPR009081">
    <property type="entry name" value="PP-bd_ACP"/>
</dbReference>
<dbReference type="Gene3D" id="1.10.1200.10">
    <property type="entry name" value="ACP-like"/>
    <property type="match status" value="1"/>
</dbReference>
<dbReference type="SUPFAM" id="SSF47336">
    <property type="entry name" value="ACP-like"/>
    <property type="match status" value="1"/>
</dbReference>
<sequence>MTDRETLAGRQTPAGRETPAGDALDERFVELLRGVLPAAKRAEPITPDLDLKAAGLDSMATIELLLRLENAYRVTLPDSALNGRTFATPAAVWSAVEEQREA</sequence>
<feature type="region of interest" description="Disordered" evidence="1">
    <location>
        <begin position="1"/>
        <end position="23"/>
    </location>
</feature>
<evidence type="ECO:0000256" key="1">
    <source>
        <dbReference type="SAM" id="MobiDB-lite"/>
    </source>
</evidence>
<proteinExistence type="predicted"/>
<dbReference type="EMBL" id="WBMR01000037">
    <property type="protein sequence ID" value="KAB2381573.1"/>
    <property type="molecule type" value="Genomic_DNA"/>
</dbReference>
<evidence type="ECO:0000259" key="2">
    <source>
        <dbReference type="PROSITE" id="PS50075"/>
    </source>
</evidence>
<dbReference type="RefSeq" id="WP_151540820.1">
    <property type="nucleotide sequence ID" value="NZ_WBMR01000037.1"/>
</dbReference>
<reference evidence="3 4" key="1">
    <citation type="submission" date="2019-09" db="EMBL/GenBank/DDBJ databases">
        <title>Actinomadura physcomitrii sp. nov., a novel actinomycete isolated from moss [Physcomitrium sphaericum (Ludw) Fuernr].</title>
        <authorList>
            <person name="Liu C."/>
            <person name="Zhuang X."/>
        </authorList>
    </citation>
    <scope>NUCLEOTIDE SEQUENCE [LARGE SCALE GENOMIC DNA]</scope>
    <source>
        <strain evidence="3 4">CYP1-1B</strain>
    </source>
</reference>
<keyword evidence="4" id="KW-1185">Reference proteome</keyword>